<feature type="non-terminal residue" evidence="8">
    <location>
        <position position="48"/>
    </location>
</feature>
<evidence type="ECO:0000256" key="2">
    <source>
        <dbReference type="ARBA" id="ARBA00010337"/>
    </source>
</evidence>
<name>A0A974CEZ5_XENLA</name>
<dbReference type="GO" id="GO:0031122">
    <property type="term" value="P:cytoplasmic microtubule organization"/>
    <property type="evidence" value="ECO:0007669"/>
    <property type="project" value="TreeGrafter"/>
</dbReference>
<reference evidence="9" key="1">
    <citation type="journal article" date="2016" name="Nature">
        <title>Genome evolution in the allotetraploid frog Xenopus laevis.</title>
        <authorList>
            <person name="Session A.M."/>
            <person name="Uno Y."/>
            <person name="Kwon T."/>
            <person name="Chapman J.A."/>
            <person name="Toyoda A."/>
            <person name="Takahashi S."/>
            <person name="Fukui A."/>
            <person name="Hikosaka A."/>
            <person name="Suzuki A."/>
            <person name="Kondo M."/>
            <person name="van Heeringen S.J."/>
            <person name="Quigley I."/>
            <person name="Heinz S."/>
            <person name="Ogino H."/>
            <person name="Ochi H."/>
            <person name="Hellsten U."/>
            <person name="Lyons J.B."/>
            <person name="Simakov O."/>
            <person name="Putnam N."/>
            <person name="Stites J."/>
            <person name="Kuroki Y."/>
            <person name="Tanaka T."/>
            <person name="Michiue T."/>
            <person name="Watanabe M."/>
            <person name="Bogdanovic O."/>
            <person name="Lister R."/>
            <person name="Georgiou G."/>
            <person name="Paranjpe S.S."/>
            <person name="van Kruijsbergen I."/>
            <person name="Shu S."/>
            <person name="Carlson J."/>
            <person name="Kinoshita T."/>
            <person name="Ohta Y."/>
            <person name="Mawaribuchi S."/>
            <person name="Jenkins J."/>
            <person name="Grimwood J."/>
            <person name="Schmutz J."/>
            <person name="Mitros T."/>
            <person name="Mozaffari S.V."/>
            <person name="Suzuki Y."/>
            <person name="Haramoto Y."/>
            <person name="Yamamoto T.S."/>
            <person name="Takagi C."/>
            <person name="Heald R."/>
            <person name="Miller K."/>
            <person name="Haudenschild C."/>
            <person name="Kitzman J."/>
            <person name="Nakayama T."/>
            <person name="Izutsu Y."/>
            <person name="Robert J."/>
            <person name="Fortriede J."/>
            <person name="Burns K."/>
            <person name="Lotay V."/>
            <person name="Karimi K."/>
            <person name="Yasuoka Y."/>
            <person name="Dichmann D.S."/>
            <person name="Flajnik M.F."/>
            <person name="Houston D.W."/>
            <person name="Shendure J."/>
            <person name="DuPasquier L."/>
            <person name="Vize P.D."/>
            <person name="Zorn A.M."/>
            <person name="Ito M."/>
            <person name="Marcotte E.M."/>
            <person name="Wallingford J.B."/>
            <person name="Ito Y."/>
            <person name="Asashima M."/>
            <person name="Ueno N."/>
            <person name="Matsuda Y."/>
            <person name="Veenstra G.J."/>
            <person name="Fujiyama A."/>
            <person name="Harland R.M."/>
            <person name="Taira M."/>
            <person name="Rokhsar D.S."/>
        </authorList>
    </citation>
    <scope>NUCLEOTIDE SEQUENCE [LARGE SCALE GENOMIC DNA]</scope>
    <source>
        <strain evidence="9">J</strain>
    </source>
</reference>
<protein>
    <recommendedName>
        <fullName evidence="6">Gamma-tubulin complex component</fullName>
    </recommendedName>
</protein>
<accession>A0A974CEZ5</accession>
<proteinExistence type="inferred from homology"/>
<evidence type="ECO:0000256" key="3">
    <source>
        <dbReference type="ARBA" id="ARBA00022490"/>
    </source>
</evidence>
<dbReference type="GO" id="GO:0000930">
    <property type="term" value="C:gamma-tubulin complex"/>
    <property type="evidence" value="ECO:0007669"/>
    <property type="project" value="TreeGrafter"/>
</dbReference>
<dbReference type="GO" id="GO:0000278">
    <property type="term" value="P:mitotic cell cycle"/>
    <property type="evidence" value="ECO:0007669"/>
    <property type="project" value="TreeGrafter"/>
</dbReference>
<dbReference type="GO" id="GO:0043015">
    <property type="term" value="F:gamma-tubulin binding"/>
    <property type="evidence" value="ECO:0007669"/>
    <property type="project" value="InterPro"/>
</dbReference>
<dbReference type="GO" id="GO:0005874">
    <property type="term" value="C:microtubule"/>
    <property type="evidence" value="ECO:0007669"/>
    <property type="project" value="UniProtKB-KW"/>
</dbReference>
<evidence type="ECO:0000256" key="5">
    <source>
        <dbReference type="ARBA" id="ARBA00023212"/>
    </source>
</evidence>
<evidence type="ECO:0000256" key="1">
    <source>
        <dbReference type="ARBA" id="ARBA00004300"/>
    </source>
</evidence>
<evidence type="ECO:0000313" key="8">
    <source>
        <dbReference type="EMBL" id="OCT72067.1"/>
    </source>
</evidence>
<keyword evidence="5 6" id="KW-0206">Cytoskeleton</keyword>
<sequence length="48" mass="5434">ASNIDDVLSHHTSFLDNCLKDCMLTNPELLKIFSKLMSVCVMFTNCLQ</sequence>
<dbReference type="GO" id="GO:0051011">
    <property type="term" value="F:microtubule minus-end binding"/>
    <property type="evidence" value="ECO:0007669"/>
    <property type="project" value="TreeGrafter"/>
</dbReference>
<evidence type="ECO:0000256" key="6">
    <source>
        <dbReference type="RuleBase" id="RU363050"/>
    </source>
</evidence>
<keyword evidence="4 6" id="KW-0493">Microtubule</keyword>
<dbReference type="PANTHER" id="PTHR19302">
    <property type="entry name" value="GAMMA TUBULIN COMPLEX PROTEIN"/>
    <property type="match status" value="1"/>
</dbReference>
<dbReference type="GO" id="GO:0007020">
    <property type="term" value="P:microtubule nucleation"/>
    <property type="evidence" value="ECO:0007669"/>
    <property type="project" value="InterPro"/>
</dbReference>
<feature type="non-terminal residue" evidence="8">
    <location>
        <position position="1"/>
    </location>
</feature>
<organism evidence="8 9">
    <name type="scientific">Xenopus laevis</name>
    <name type="common">African clawed frog</name>
    <dbReference type="NCBI Taxonomy" id="8355"/>
    <lineage>
        <taxon>Eukaryota</taxon>
        <taxon>Metazoa</taxon>
        <taxon>Chordata</taxon>
        <taxon>Craniata</taxon>
        <taxon>Vertebrata</taxon>
        <taxon>Euteleostomi</taxon>
        <taxon>Amphibia</taxon>
        <taxon>Batrachia</taxon>
        <taxon>Anura</taxon>
        <taxon>Pipoidea</taxon>
        <taxon>Pipidae</taxon>
        <taxon>Xenopodinae</taxon>
        <taxon>Xenopus</taxon>
        <taxon>Xenopus</taxon>
    </lineage>
</organism>
<evidence type="ECO:0000256" key="4">
    <source>
        <dbReference type="ARBA" id="ARBA00022701"/>
    </source>
</evidence>
<dbReference type="GO" id="GO:0005813">
    <property type="term" value="C:centrosome"/>
    <property type="evidence" value="ECO:0007669"/>
    <property type="project" value="UniProtKB-SubCell"/>
</dbReference>
<dbReference type="GO" id="GO:0051321">
    <property type="term" value="P:meiotic cell cycle"/>
    <property type="evidence" value="ECO:0007669"/>
    <property type="project" value="TreeGrafter"/>
</dbReference>
<comment type="similarity">
    <text evidence="2 6">Belongs to the TUBGCP family.</text>
</comment>
<dbReference type="AlphaFoldDB" id="A0A974CEZ5"/>
<feature type="domain" description="Gamma tubulin complex component C-terminal" evidence="7">
    <location>
        <begin position="2"/>
        <end position="48"/>
    </location>
</feature>
<comment type="function">
    <text evidence="6">Component of the gamma-tubulin ring complex (gTuRC) which mediates microtubule nucleation.</text>
</comment>
<dbReference type="InterPro" id="IPR007259">
    <property type="entry name" value="GCP"/>
</dbReference>
<dbReference type="InterPro" id="IPR040457">
    <property type="entry name" value="GCP_C"/>
</dbReference>
<dbReference type="EMBL" id="CM004478">
    <property type="protein sequence ID" value="OCT72067.1"/>
    <property type="molecule type" value="Genomic_DNA"/>
</dbReference>
<dbReference type="InterPro" id="IPR042241">
    <property type="entry name" value="GCP_C_sf"/>
</dbReference>
<dbReference type="GO" id="GO:0000922">
    <property type="term" value="C:spindle pole"/>
    <property type="evidence" value="ECO:0007669"/>
    <property type="project" value="InterPro"/>
</dbReference>
<dbReference type="Proteomes" id="UP000694892">
    <property type="component" value="Chromosome 7L"/>
</dbReference>
<dbReference type="GO" id="GO:0051225">
    <property type="term" value="P:spindle assembly"/>
    <property type="evidence" value="ECO:0007669"/>
    <property type="project" value="TreeGrafter"/>
</dbReference>
<evidence type="ECO:0000313" key="9">
    <source>
        <dbReference type="Proteomes" id="UP000694892"/>
    </source>
</evidence>
<dbReference type="PANTHER" id="PTHR19302:SF13">
    <property type="entry name" value="GAMMA-TUBULIN COMPLEX COMPONENT 2"/>
    <property type="match status" value="1"/>
</dbReference>
<dbReference type="Pfam" id="PF04130">
    <property type="entry name" value="GCP_C_terminal"/>
    <property type="match status" value="1"/>
</dbReference>
<keyword evidence="3 6" id="KW-0963">Cytoplasm</keyword>
<gene>
    <name evidence="8" type="ORF">XELAEV_180350434mg</name>
</gene>
<dbReference type="Gene3D" id="1.20.120.1900">
    <property type="entry name" value="Gamma-tubulin complex, C-terminal domain"/>
    <property type="match status" value="1"/>
</dbReference>
<evidence type="ECO:0000259" key="7">
    <source>
        <dbReference type="Pfam" id="PF04130"/>
    </source>
</evidence>
<comment type="subcellular location">
    <subcellularLocation>
        <location evidence="1">Cytoplasm</location>
        <location evidence="1">Cytoskeleton</location>
        <location evidence="1">Microtubule organizing center</location>
        <location evidence="1">Centrosome</location>
    </subcellularLocation>
</comment>